<reference evidence="2 3" key="1">
    <citation type="submission" date="2019-03" db="EMBL/GenBank/DDBJ databases">
        <title>Paraburkholderia sp. 7MH5, isolated from subtropical forest soil.</title>
        <authorList>
            <person name="Gao Z.-H."/>
            <person name="Qiu L.-H."/>
        </authorList>
    </citation>
    <scope>NUCLEOTIDE SEQUENCE [LARGE SCALE GENOMIC DNA]</scope>
    <source>
        <strain evidence="2 3">7MH5</strain>
    </source>
</reference>
<keyword evidence="3" id="KW-1185">Reference proteome</keyword>
<sequence length="156" mass="17666">MTLPRINGIHHLKFAVSDLDRSLAFYEKSLGARRIEKFDHRRPDGVLFAYILEVDGLGTHLELRLSPEQAASEAGRDHVTLTVDTHDELKAWEAHFESVGVSHSPVLTGLVGWVLVLEDPDRRRIRFYTRETHPMGVGVSSDPYWLGNDHESPKDS</sequence>
<protein>
    <submittedName>
        <fullName evidence="2">VOC family protein</fullName>
    </submittedName>
</protein>
<dbReference type="Gene3D" id="3.10.180.10">
    <property type="entry name" value="2,3-Dihydroxybiphenyl 1,2-Dioxygenase, domain 1"/>
    <property type="match status" value="1"/>
</dbReference>
<dbReference type="OrthoDB" id="4265398at2"/>
<dbReference type="InterPro" id="IPR029068">
    <property type="entry name" value="Glyas_Bleomycin-R_OHBP_Dase"/>
</dbReference>
<dbReference type="RefSeq" id="WP_134759348.1">
    <property type="nucleotide sequence ID" value="NZ_CP038151.1"/>
</dbReference>
<dbReference type="InterPro" id="IPR004360">
    <property type="entry name" value="Glyas_Fos-R_dOase_dom"/>
</dbReference>
<dbReference type="CDD" id="cd06587">
    <property type="entry name" value="VOC"/>
    <property type="match status" value="1"/>
</dbReference>
<dbReference type="AlphaFoldDB" id="A0A4P7D4H7"/>
<evidence type="ECO:0000259" key="1">
    <source>
        <dbReference type="PROSITE" id="PS51819"/>
    </source>
</evidence>
<proteinExistence type="predicted"/>
<evidence type="ECO:0000313" key="2">
    <source>
        <dbReference type="EMBL" id="QBR03691.1"/>
    </source>
</evidence>
<dbReference type="InterPro" id="IPR037523">
    <property type="entry name" value="VOC_core"/>
</dbReference>
<evidence type="ECO:0000313" key="3">
    <source>
        <dbReference type="Proteomes" id="UP000295727"/>
    </source>
</evidence>
<dbReference type="EMBL" id="CP038151">
    <property type="protein sequence ID" value="QBR03691.1"/>
    <property type="molecule type" value="Genomic_DNA"/>
</dbReference>
<feature type="domain" description="VOC" evidence="1">
    <location>
        <begin position="8"/>
        <end position="130"/>
    </location>
</feature>
<name>A0A4P7D4H7_9BURK</name>
<dbReference type="KEGG" id="ppai:E1956_42050"/>
<dbReference type="PROSITE" id="PS51819">
    <property type="entry name" value="VOC"/>
    <property type="match status" value="1"/>
</dbReference>
<accession>A0A4P7D4H7</accession>
<organism evidence="2 3">
    <name type="scientific">Paraburkholderia pallida</name>
    <dbReference type="NCBI Taxonomy" id="2547399"/>
    <lineage>
        <taxon>Bacteria</taxon>
        <taxon>Pseudomonadati</taxon>
        <taxon>Pseudomonadota</taxon>
        <taxon>Betaproteobacteria</taxon>
        <taxon>Burkholderiales</taxon>
        <taxon>Burkholderiaceae</taxon>
        <taxon>Paraburkholderia</taxon>
    </lineage>
</organism>
<dbReference type="Pfam" id="PF00903">
    <property type="entry name" value="Glyoxalase"/>
    <property type="match status" value="1"/>
</dbReference>
<gene>
    <name evidence="2" type="ORF">E1956_42050</name>
</gene>
<dbReference type="SUPFAM" id="SSF54593">
    <property type="entry name" value="Glyoxalase/Bleomycin resistance protein/Dihydroxybiphenyl dioxygenase"/>
    <property type="match status" value="1"/>
</dbReference>
<dbReference type="Proteomes" id="UP000295727">
    <property type="component" value="Chromosome 4"/>
</dbReference>